<dbReference type="PROSITE" id="PS01124">
    <property type="entry name" value="HTH_ARAC_FAMILY_2"/>
    <property type="match status" value="1"/>
</dbReference>
<sequence>MPRLLSRNDFGDIRNDLLQMLNELEHIFESNLSKKRNPIIEQAERYVKSRYAEELSLQILASRLNVNNIYLGRLFKEETGVYFSDYLNYIRLERAKELLASTLMKVSDIAGQIGFVDSNYFFRKFKQDTGLSPTEYRNLHTKE</sequence>
<dbReference type="InterPro" id="IPR018060">
    <property type="entry name" value="HTH_AraC"/>
</dbReference>
<evidence type="ECO:0000256" key="1">
    <source>
        <dbReference type="ARBA" id="ARBA00023015"/>
    </source>
</evidence>
<dbReference type="PANTHER" id="PTHR43280">
    <property type="entry name" value="ARAC-FAMILY TRANSCRIPTIONAL REGULATOR"/>
    <property type="match status" value="1"/>
</dbReference>
<evidence type="ECO:0000259" key="4">
    <source>
        <dbReference type="PROSITE" id="PS01124"/>
    </source>
</evidence>
<organism evidence="5 6">
    <name type="scientific">Paenibacillus aceris</name>
    <dbReference type="NCBI Taxonomy" id="869555"/>
    <lineage>
        <taxon>Bacteria</taxon>
        <taxon>Bacillati</taxon>
        <taxon>Bacillota</taxon>
        <taxon>Bacilli</taxon>
        <taxon>Bacillales</taxon>
        <taxon>Paenibacillaceae</taxon>
        <taxon>Paenibacillus</taxon>
    </lineage>
</organism>
<evidence type="ECO:0000313" key="5">
    <source>
        <dbReference type="EMBL" id="MBP1965341.1"/>
    </source>
</evidence>
<protein>
    <submittedName>
        <fullName evidence="5">YesN/AraC family two-component response regulator</fullName>
    </submittedName>
</protein>
<dbReference type="InterPro" id="IPR009057">
    <property type="entry name" value="Homeodomain-like_sf"/>
</dbReference>
<evidence type="ECO:0000256" key="3">
    <source>
        <dbReference type="ARBA" id="ARBA00023163"/>
    </source>
</evidence>
<dbReference type="PRINTS" id="PR00032">
    <property type="entry name" value="HTHARAC"/>
</dbReference>
<dbReference type="Pfam" id="PF12833">
    <property type="entry name" value="HTH_18"/>
    <property type="match status" value="1"/>
</dbReference>
<proteinExistence type="predicted"/>
<keyword evidence="2" id="KW-0238">DNA-binding</keyword>
<reference evidence="5 6" key="1">
    <citation type="submission" date="2021-03" db="EMBL/GenBank/DDBJ databases">
        <title>Genomic Encyclopedia of Type Strains, Phase IV (KMG-IV): sequencing the most valuable type-strain genomes for metagenomic binning, comparative biology and taxonomic classification.</title>
        <authorList>
            <person name="Goeker M."/>
        </authorList>
    </citation>
    <scope>NUCLEOTIDE SEQUENCE [LARGE SCALE GENOMIC DNA]</scope>
    <source>
        <strain evidence="5 6">DSM 24950</strain>
    </source>
</reference>
<keyword evidence="1" id="KW-0805">Transcription regulation</keyword>
<dbReference type="RefSeq" id="WP_167058455.1">
    <property type="nucleotide sequence ID" value="NZ_JAAOZR010000018.1"/>
</dbReference>
<name>A0ABS4I341_9BACL</name>
<accession>A0ABS4I341</accession>
<dbReference type="SUPFAM" id="SSF46689">
    <property type="entry name" value="Homeodomain-like"/>
    <property type="match status" value="2"/>
</dbReference>
<evidence type="ECO:0000313" key="6">
    <source>
        <dbReference type="Proteomes" id="UP001519344"/>
    </source>
</evidence>
<dbReference type="Proteomes" id="UP001519344">
    <property type="component" value="Unassembled WGS sequence"/>
</dbReference>
<dbReference type="EMBL" id="JAGGKV010000013">
    <property type="protein sequence ID" value="MBP1965341.1"/>
    <property type="molecule type" value="Genomic_DNA"/>
</dbReference>
<dbReference type="PANTHER" id="PTHR43280:SF35">
    <property type="entry name" value="RESPONSE REGULATOR"/>
    <property type="match status" value="1"/>
</dbReference>
<dbReference type="InterPro" id="IPR020449">
    <property type="entry name" value="Tscrpt_reg_AraC-type_HTH"/>
</dbReference>
<keyword evidence="6" id="KW-1185">Reference proteome</keyword>
<gene>
    <name evidence="5" type="ORF">J2Z65_004578</name>
</gene>
<evidence type="ECO:0000256" key="2">
    <source>
        <dbReference type="ARBA" id="ARBA00023125"/>
    </source>
</evidence>
<comment type="caution">
    <text evidence="5">The sequence shown here is derived from an EMBL/GenBank/DDBJ whole genome shotgun (WGS) entry which is preliminary data.</text>
</comment>
<feature type="domain" description="HTH araC/xylS-type" evidence="4">
    <location>
        <begin position="41"/>
        <end position="139"/>
    </location>
</feature>
<dbReference type="SMART" id="SM00342">
    <property type="entry name" value="HTH_ARAC"/>
    <property type="match status" value="1"/>
</dbReference>
<keyword evidence="3" id="KW-0804">Transcription</keyword>
<dbReference type="Gene3D" id="1.10.10.60">
    <property type="entry name" value="Homeodomain-like"/>
    <property type="match status" value="2"/>
</dbReference>